<feature type="transmembrane region" description="Helical" evidence="1">
    <location>
        <begin position="37"/>
        <end position="58"/>
    </location>
</feature>
<keyword evidence="1" id="KW-0812">Transmembrane</keyword>
<accession>A0A8J2K381</accession>
<dbReference type="AlphaFoldDB" id="A0A8J2K381"/>
<proteinExistence type="predicted"/>
<keyword evidence="1" id="KW-0472">Membrane</keyword>
<evidence type="ECO:0000256" key="1">
    <source>
        <dbReference type="SAM" id="Phobius"/>
    </source>
</evidence>
<feature type="non-terminal residue" evidence="2">
    <location>
        <position position="276"/>
    </location>
</feature>
<dbReference type="Proteomes" id="UP000708208">
    <property type="component" value="Unassembled WGS sequence"/>
</dbReference>
<keyword evidence="3" id="KW-1185">Reference proteome</keyword>
<keyword evidence="1" id="KW-1133">Transmembrane helix</keyword>
<evidence type="ECO:0000313" key="3">
    <source>
        <dbReference type="Proteomes" id="UP000708208"/>
    </source>
</evidence>
<protein>
    <submittedName>
        <fullName evidence="2">Uncharacterized protein</fullName>
    </submittedName>
</protein>
<organism evidence="2 3">
    <name type="scientific">Allacma fusca</name>
    <dbReference type="NCBI Taxonomy" id="39272"/>
    <lineage>
        <taxon>Eukaryota</taxon>
        <taxon>Metazoa</taxon>
        <taxon>Ecdysozoa</taxon>
        <taxon>Arthropoda</taxon>
        <taxon>Hexapoda</taxon>
        <taxon>Collembola</taxon>
        <taxon>Symphypleona</taxon>
        <taxon>Sminthuridae</taxon>
        <taxon>Allacma</taxon>
    </lineage>
</organism>
<sequence>MRNVDYSILAINIYHYTLCDKTTNVTNKEVKGRKKMAGGYSSSTLVVLIALAICAGLAHGKKTENLTPDPVTFQWCGNEDDFQSVIQIPENISEGQEKFAIRLETGNLSCSRGLNSTELALEVSRPAPEGSSTYQSDFSSNGYFRVGNFYYPPEGFCITSWTNSVVEVRVCGEFNTEGNWSYPDCGATNTCLPKCCAMNMLLTYVAGGYPQCSPKFNKSASLNPVSYTKHFQKDRHQTPVYYYRHDLKGHVYEFAQAMTHIEQEQTYGVQKVCFRL</sequence>
<name>A0A8J2K381_9HEXA</name>
<comment type="caution">
    <text evidence="2">The sequence shown here is derived from an EMBL/GenBank/DDBJ whole genome shotgun (WGS) entry which is preliminary data.</text>
</comment>
<dbReference type="EMBL" id="CAJVCH010223675">
    <property type="protein sequence ID" value="CAG7732045.1"/>
    <property type="molecule type" value="Genomic_DNA"/>
</dbReference>
<reference evidence="2" key="1">
    <citation type="submission" date="2021-06" db="EMBL/GenBank/DDBJ databases">
        <authorList>
            <person name="Hodson N. C."/>
            <person name="Mongue J. A."/>
            <person name="Jaron S. K."/>
        </authorList>
    </citation>
    <scope>NUCLEOTIDE SEQUENCE</scope>
</reference>
<gene>
    <name evidence="2" type="ORF">AFUS01_LOCUS20584</name>
</gene>
<evidence type="ECO:0000313" key="2">
    <source>
        <dbReference type="EMBL" id="CAG7732045.1"/>
    </source>
</evidence>